<proteinExistence type="predicted"/>
<dbReference type="Proteomes" id="UP001221757">
    <property type="component" value="Unassembled WGS sequence"/>
</dbReference>
<sequence>MSAQWCLEECLSCSRVFVCLSPPSSCSRSPHPQDGHSNYCSADCEAAATPPHEEESDDEYDDPLDSASYSSWHRVSVWAQNVTPTPPLPHPIYTSPSKRILTPQHPTSCLTSDSLVSSKPHPSPPRPARVSPTATESLVASSAGPTSPVSLGSLVRSWAPRPHLPRLTTANFTVFAKAHPTAALAPLPSDETTSDGDVSPVWWATAAEPESPSIPPSGRFFIQRRTPASRGRKAARAVT</sequence>
<feature type="compositionally biased region" description="Polar residues" evidence="1">
    <location>
        <begin position="104"/>
        <end position="117"/>
    </location>
</feature>
<feature type="compositionally biased region" description="Low complexity" evidence="1">
    <location>
        <begin position="23"/>
        <end position="32"/>
    </location>
</feature>
<feature type="region of interest" description="Disordered" evidence="1">
    <location>
        <begin position="23"/>
        <end position="67"/>
    </location>
</feature>
<dbReference type="AlphaFoldDB" id="A0AAD7DPL0"/>
<feature type="region of interest" description="Disordered" evidence="1">
    <location>
        <begin position="103"/>
        <end position="149"/>
    </location>
</feature>
<name>A0AAD7DPL0_MYCRO</name>
<evidence type="ECO:0000313" key="3">
    <source>
        <dbReference type="Proteomes" id="UP001221757"/>
    </source>
</evidence>
<accession>A0AAD7DPL0</accession>
<protein>
    <submittedName>
        <fullName evidence="2">Uncharacterized protein</fullName>
    </submittedName>
</protein>
<keyword evidence="3" id="KW-1185">Reference proteome</keyword>
<evidence type="ECO:0000313" key="2">
    <source>
        <dbReference type="EMBL" id="KAJ7695152.1"/>
    </source>
</evidence>
<feature type="compositionally biased region" description="Acidic residues" evidence="1">
    <location>
        <begin position="54"/>
        <end position="64"/>
    </location>
</feature>
<feature type="compositionally biased region" description="Basic residues" evidence="1">
    <location>
        <begin position="230"/>
        <end position="239"/>
    </location>
</feature>
<evidence type="ECO:0000256" key="1">
    <source>
        <dbReference type="SAM" id="MobiDB-lite"/>
    </source>
</evidence>
<comment type="caution">
    <text evidence="2">The sequence shown here is derived from an EMBL/GenBank/DDBJ whole genome shotgun (WGS) entry which is preliminary data.</text>
</comment>
<feature type="compositionally biased region" description="Polar residues" evidence="1">
    <location>
        <begin position="132"/>
        <end position="149"/>
    </location>
</feature>
<gene>
    <name evidence="2" type="ORF">B0H17DRAFT_445330</name>
</gene>
<reference evidence="2" key="1">
    <citation type="submission" date="2023-03" db="EMBL/GenBank/DDBJ databases">
        <title>Massive genome expansion in bonnet fungi (Mycena s.s.) driven by repeated elements and novel gene families across ecological guilds.</title>
        <authorList>
            <consortium name="Lawrence Berkeley National Laboratory"/>
            <person name="Harder C.B."/>
            <person name="Miyauchi S."/>
            <person name="Viragh M."/>
            <person name="Kuo A."/>
            <person name="Thoen E."/>
            <person name="Andreopoulos B."/>
            <person name="Lu D."/>
            <person name="Skrede I."/>
            <person name="Drula E."/>
            <person name="Henrissat B."/>
            <person name="Morin E."/>
            <person name="Kohler A."/>
            <person name="Barry K."/>
            <person name="LaButti K."/>
            <person name="Morin E."/>
            <person name="Salamov A."/>
            <person name="Lipzen A."/>
            <person name="Mereny Z."/>
            <person name="Hegedus B."/>
            <person name="Baldrian P."/>
            <person name="Stursova M."/>
            <person name="Weitz H."/>
            <person name="Taylor A."/>
            <person name="Grigoriev I.V."/>
            <person name="Nagy L.G."/>
            <person name="Martin F."/>
            <person name="Kauserud H."/>
        </authorList>
    </citation>
    <scope>NUCLEOTIDE SEQUENCE</scope>
    <source>
        <strain evidence="2">CBHHK067</strain>
    </source>
</reference>
<organism evidence="2 3">
    <name type="scientific">Mycena rosella</name>
    <name type="common">Pink bonnet</name>
    <name type="synonym">Agaricus rosellus</name>
    <dbReference type="NCBI Taxonomy" id="1033263"/>
    <lineage>
        <taxon>Eukaryota</taxon>
        <taxon>Fungi</taxon>
        <taxon>Dikarya</taxon>
        <taxon>Basidiomycota</taxon>
        <taxon>Agaricomycotina</taxon>
        <taxon>Agaricomycetes</taxon>
        <taxon>Agaricomycetidae</taxon>
        <taxon>Agaricales</taxon>
        <taxon>Marasmiineae</taxon>
        <taxon>Mycenaceae</taxon>
        <taxon>Mycena</taxon>
    </lineage>
</organism>
<dbReference type="EMBL" id="JARKIE010000039">
    <property type="protein sequence ID" value="KAJ7695152.1"/>
    <property type="molecule type" value="Genomic_DNA"/>
</dbReference>
<feature type="region of interest" description="Disordered" evidence="1">
    <location>
        <begin position="207"/>
        <end position="239"/>
    </location>
</feature>